<organism evidence="3 4">
    <name type="scientific">Candidatus Terrybacteria bacterium RIFCSPLOWO2_01_FULL_40_23</name>
    <dbReference type="NCBI Taxonomy" id="1802366"/>
    <lineage>
        <taxon>Bacteria</taxon>
        <taxon>Candidatus Terryibacteriota</taxon>
    </lineage>
</organism>
<comment type="similarity">
    <text evidence="1">Belongs to the 5'(3')-deoxyribonucleotidase family.</text>
</comment>
<evidence type="ECO:0000256" key="2">
    <source>
        <dbReference type="PIRSR" id="PIRSR610708-1"/>
    </source>
</evidence>
<sequence>MKNNLVLGLDLDGTLADHTEIKLSLAKEFGFDLPVHQTASEVIKDIIPETHYKEFQRKLYAELSHLAKKMDFVEEALKDLQSLGWNFILVSRRKTDGHASAHAWLKQHLPGFIPKEKIFFVEEDSDKNIVCEQEGVLAFVDDQTGVLQYLNPSMLRILIDPFGNWDNNPPKDFIRVKSWHDIPPLLSDLK</sequence>
<accession>A0A1G2PU15</accession>
<reference evidence="3 4" key="1">
    <citation type="journal article" date="2016" name="Nat. Commun.">
        <title>Thousands of microbial genomes shed light on interconnected biogeochemical processes in an aquifer system.</title>
        <authorList>
            <person name="Anantharaman K."/>
            <person name="Brown C.T."/>
            <person name="Hug L.A."/>
            <person name="Sharon I."/>
            <person name="Castelle C.J."/>
            <person name="Probst A.J."/>
            <person name="Thomas B.C."/>
            <person name="Singh A."/>
            <person name="Wilkins M.J."/>
            <person name="Karaoz U."/>
            <person name="Brodie E.L."/>
            <person name="Williams K.H."/>
            <person name="Hubbard S.S."/>
            <person name="Banfield J.F."/>
        </authorList>
    </citation>
    <scope>NUCLEOTIDE SEQUENCE [LARGE SCALE GENOMIC DNA]</scope>
</reference>
<dbReference type="SUPFAM" id="SSF56784">
    <property type="entry name" value="HAD-like"/>
    <property type="match status" value="1"/>
</dbReference>
<dbReference type="Gene3D" id="3.40.50.1000">
    <property type="entry name" value="HAD superfamily/HAD-like"/>
    <property type="match status" value="1"/>
</dbReference>
<dbReference type="InterPro" id="IPR036412">
    <property type="entry name" value="HAD-like_sf"/>
</dbReference>
<protein>
    <recommendedName>
        <fullName evidence="5">Nucleotidase</fullName>
    </recommendedName>
</protein>
<feature type="active site" description="Proton donor" evidence="2">
    <location>
        <position position="12"/>
    </location>
</feature>
<evidence type="ECO:0000313" key="4">
    <source>
        <dbReference type="Proteomes" id="UP000176951"/>
    </source>
</evidence>
<name>A0A1G2PU15_9BACT</name>
<feature type="active site" description="Nucleophile" evidence="2">
    <location>
        <position position="10"/>
    </location>
</feature>
<evidence type="ECO:0000256" key="1">
    <source>
        <dbReference type="ARBA" id="ARBA00009589"/>
    </source>
</evidence>
<dbReference type="EMBL" id="MHSW01000018">
    <property type="protein sequence ID" value="OHA51824.1"/>
    <property type="molecule type" value="Genomic_DNA"/>
</dbReference>
<dbReference type="Pfam" id="PF06941">
    <property type="entry name" value="NT5C"/>
    <property type="match status" value="1"/>
</dbReference>
<gene>
    <name evidence="3" type="ORF">A3A97_00170</name>
</gene>
<dbReference type="AlphaFoldDB" id="A0A1G2PU15"/>
<dbReference type="InterPro" id="IPR010708">
    <property type="entry name" value="5'(3')-deoxyribonucleotidase"/>
</dbReference>
<evidence type="ECO:0000313" key="3">
    <source>
        <dbReference type="EMBL" id="OHA51824.1"/>
    </source>
</evidence>
<evidence type="ECO:0008006" key="5">
    <source>
        <dbReference type="Google" id="ProtNLM"/>
    </source>
</evidence>
<proteinExistence type="inferred from homology"/>
<comment type="caution">
    <text evidence="3">The sequence shown here is derived from an EMBL/GenBank/DDBJ whole genome shotgun (WGS) entry which is preliminary data.</text>
</comment>
<dbReference type="Proteomes" id="UP000176951">
    <property type="component" value="Unassembled WGS sequence"/>
</dbReference>
<dbReference type="GO" id="GO:0009264">
    <property type="term" value="P:deoxyribonucleotide catabolic process"/>
    <property type="evidence" value="ECO:0007669"/>
    <property type="project" value="InterPro"/>
</dbReference>
<dbReference type="InterPro" id="IPR023214">
    <property type="entry name" value="HAD_sf"/>
</dbReference>
<dbReference type="GO" id="GO:0008253">
    <property type="term" value="F:5'-nucleotidase activity"/>
    <property type="evidence" value="ECO:0007669"/>
    <property type="project" value="InterPro"/>
</dbReference>